<dbReference type="InterPro" id="IPR029787">
    <property type="entry name" value="Nucleotide_cyclase"/>
</dbReference>
<feature type="domain" description="PAS" evidence="1">
    <location>
        <begin position="136"/>
        <end position="206"/>
    </location>
</feature>
<name>A0ABU7J6H0_9GAMM</name>
<keyword evidence="5" id="KW-1185">Reference proteome</keyword>
<dbReference type="SUPFAM" id="SSF141868">
    <property type="entry name" value="EAL domain-like"/>
    <property type="match status" value="1"/>
</dbReference>
<dbReference type="CDD" id="cd01948">
    <property type="entry name" value="EAL"/>
    <property type="match status" value="1"/>
</dbReference>
<sequence length="805" mass="90250">MNNLFEDLGALYKALLDAAADAIIVIDVNGRMLNFSNSAEQLFQYDKRECLGKNVSMLMPEPDRSLHDNYLHNYQTTGHAKIIGLGRDVRGLKKDGTVFPMHLSVGKARIKDHTYYIGICHDLSEYKKTLSEKLHIESLQNALFDAAVDGIITIDDKGIILSFNQASEALFGYTREEAVGQNVKILMPSPYQDAHDQYLKNYLTTNKAQIVGIGRDVPGLRKDGSIFPMRLSVGKAQSEYGKQFIGVCHDLTDYQNALIELAKAEQRYKSIVECQGQIICRLDPEFKLTFANQSFQRIFECSEQEVLGMHFINFIPGDKQDMQQVLLEVMSSKSNAQLHCKTLMIRKSGNFNIEWWFTKVPSDTGIEEIQGFGVDISEKEEAIREAAFLKNHDALTGMLNSDAFISSLHNWMNDSCYAIFYTDSNHFGLINNRFGFDIGDKMLIEASRRLKKCIKKPALFCRPGADEFIAAVEISNIQEASELAECLLDCLAKPYFFEHDEIRVSGKIGVAIYPNNSTDIISVIRQAESVLPRAKASQNNIAFYDPNHHSAMQRQLDVEQRLRIALEQQLLQVFLQPKVSLDSGIAVGYEALLRWADPVLGFVSPVEFIKVAECMGLATSIDRYVLRTVFKNLKRSSEVNATVLPIAVNITSSHFGEPSLVDYIIDLSDSMAVPLELIDLEVTEGVLLDMGEQVQKNLKKLRERGVKVSIDDFGTGYSSLSYIRKLAVDAIKIDKSFVDDMQNETGCQLVAAIVAIANAVNLDVIAEGIEHQEQRDTLLNLGCRLGQGFLYAKPEFIETVLFNND</sequence>
<dbReference type="CDD" id="cd01949">
    <property type="entry name" value="GGDEF"/>
    <property type="match status" value="1"/>
</dbReference>
<dbReference type="Proteomes" id="UP001336314">
    <property type="component" value="Unassembled WGS sequence"/>
</dbReference>
<feature type="domain" description="PAS" evidence="1">
    <location>
        <begin position="264"/>
        <end position="333"/>
    </location>
</feature>
<dbReference type="Gene3D" id="3.30.70.270">
    <property type="match status" value="1"/>
</dbReference>
<dbReference type="InterPro" id="IPR000014">
    <property type="entry name" value="PAS"/>
</dbReference>
<evidence type="ECO:0000313" key="5">
    <source>
        <dbReference type="Proteomes" id="UP001336314"/>
    </source>
</evidence>
<reference evidence="4 5" key="1">
    <citation type="submission" date="2023-07" db="EMBL/GenBank/DDBJ databases">
        <title>Alkalimonas sp., MEB108 novel, alkaliphilic bacterium isolated from Lonar Lake, India.</title>
        <authorList>
            <person name="Joshi A."/>
            <person name="Thite S."/>
        </authorList>
    </citation>
    <scope>NUCLEOTIDE SEQUENCE [LARGE SCALE GENOMIC DNA]</scope>
    <source>
        <strain evidence="4 5">MEB108</strain>
    </source>
</reference>
<proteinExistence type="predicted"/>
<dbReference type="PROSITE" id="PS50887">
    <property type="entry name" value="GGDEF"/>
    <property type="match status" value="1"/>
</dbReference>
<dbReference type="InterPro" id="IPR035919">
    <property type="entry name" value="EAL_sf"/>
</dbReference>
<dbReference type="Pfam" id="PF00990">
    <property type="entry name" value="GGDEF"/>
    <property type="match status" value="1"/>
</dbReference>
<accession>A0ABU7J6H0</accession>
<dbReference type="SMART" id="SM00052">
    <property type="entry name" value="EAL"/>
    <property type="match status" value="1"/>
</dbReference>
<dbReference type="Pfam" id="PF00563">
    <property type="entry name" value="EAL"/>
    <property type="match status" value="1"/>
</dbReference>
<dbReference type="Gene3D" id="3.20.20.450">
    <property type="entry name" value="EAL domain"/>
    <property type="match status" value="1"/>
</dbReference>
<dbReference type="InterPro" id="IPR013767">
    <property type="entry name" value="PAS_fold"/>
</dbReference>
<gene>
    <name evidence="4" type="ORF">QWY20_11585</name>
</gene>
<feature type="domain" description="GGDEF" evidence="3">
    <location>
        <begin position="415"/>
        <end position="546"/>
    </location>
</feature>
<dbReference type="SUPFAM" id="SSF55785">
    <property type="entry name" value="PYP-like sensor domain (PAS domain)"/>
    <property type="match status" value="3"/>
</dbReference>
<evidence type="ECO:0000259" key="3">
    <source>
        <dbReference type="PROSITE" id="PS50887"/>
    </source>
</evidence>
<dbReference type="PROSITE" id="PS50112">
    <property type="entry name" value="PAS"/>
    <property type="match status" value="3"/>
</dbReference>
<feature type="domain" description="PAS" evidence="1">
    <location>
        <begin position="8"/>
        <end position="78"/>
    </location>
</feature>
<dbReference type="NCBIfam" id="TIGR00229">
    <property type="entry name" value="sensory_box"/>
    <property type="match status" value="3"/>
</dbReference>
<dbReference type="CDD" id="cd00130">
    <property type="entry name" value="PAS"/>
    <property type="match status" value="3"/>
</dbReference>
<dbReference type="InterPro" id="IPR000160">
    <property type="entry name" value="GGDEF_dom"/>
</dbReference>
<dbReference type="EMBL" id="JAUHLI010000010">
    <property type="protein sequence ID" value="MEE2002096.1"/>
    <property type="molecule type" value="Genomic_DNA"/>
</dbReference>
<dbReference type="PROSITE" id="PS50883">
    <property type="entry name" value="EAL"/>
    <property type="match status" value="1"/>
</dbReference>
<protein>
    <submittedName>
        <fullName evidence="4">PAS domain S-box protein</fullName>
    </submittedName>
</protein>
<dbReference type="InterPro" id="IPR001633">
    <property type="entry name" value="EAL_dom"/>
</dbReference>
<dbReference type="InterPro" id="IPR043128">
    <property type="entry name" value="Rev_trsase/Diguanyl_cyclase"/>
</dbReference>
<dbReference type="Gene3D" id="3.30.450.20">
    <property type="entry name" value="PAS domain"/>
    <property type="match status" value="3"/>
</dbReference>
<dbReference type="SUPFAM" id="SSF55073">
    <property type="entry name" value="Nucleotide cyclase"/>
    <property type="match status" value="1"/>
</dbReference>
<dbReference type="SMART" id="SM00091">
    <property type="entry name" value="PAS"/>
    <property type="match status" value="3"/>
</dbReference>
<dbReference type="PANTHER" id="PTHR44757:SF2">
    <property type="entry name" value="BIOFILM ARCHITECTURE MAINTENANCE PROTEIN MBAA"/>
    <property type="match status" value="1"/>
</dbReference>
<dbReference type="SMART" id="SM00267">
    <property type="entry name" value="GGDEF"/>
    <property type="match status" value="1"/>
</dbReference>
<comment type="caution">
    <text evidence="4">The sequence shown here is derived from an EMBL/GenBank/DDBJ whole genome shotgun (WGS) entry which is preliminary data.</text>
</comment>
<evidence type="ECO:0000259" key="1">
    <source>
        <dbReference type="PROSITE" id="PS50112"/>
    </source>
</evidence>
<dbReference type="Pfam" id="PF00989">
    <property type="entry name" value="PAS"/>
    <property type="match status" value="3"/>
</dbReference>
<organism evidence="4 5">
    <name type="scientific">Alkalimonas cellulosilytica</name>
    <dbReference type="NCBI Taxonomy" id="3058395"/>
    <lineage>
        <taxon>Bacteria</taxon>
        <taxon>Pseudomonadati</taxon>
        <taxon>Pseudomonadota</taxon>
        <taxon>Gammaproteobacteria</taxon>
        <taxon>Alkalimonas</taxon>
    </lineage>
</organism>
<feature type="domain" description="EAL" evidence="2">
    <location>
        <begin position="555"/>
        <end position="805"/>
    </location>
</feature>
<dbReference type="PANTHER" id="PTHR44757">
    <property type="entry name" value="DIGUANYLATE CYCLASE DGCP"/>
    <property type="match status" value="1"/>
</dbReference>
<dbReference type="InterPro" id="IPR035965">
    <property type="entry name" value="PAS-like_dom_sf"/>
</dbReference>
<evidence type="ECO:0000259" key="2">
    <source>
        <dbReference type="PROSITE" id="PS50883"/>
    </source>
</evidence>
<dbReference type="RefSeq" id="WP_330129174.1">
    <property type="nucleotide sequence ID" value="NZ_JAUHLI010000010.1"/>
</dbReference>
<dbReference type="InterPro" id="IPR052155">
    <property type="entry name" value="Biofilm_reg_signaling"/>
</dbReference>
<evidence type="ECO:0000313" key="4">
    <source>
        <dbReference type="EMBL" id="MEE2002096.1"/>
    </source>
</evidence>
<dbReference type="NCBIfam" id="TIGR00254">
    <property type="entry name" value="GGDEF"/>
    <property type="match status" value="1"/>
</dbReference>